<organism evidence="12 13">
    <name type="scientific">Tetranychus urticae</name>
    <name type="common">Two-spotted spider mite</name>
    <dbReference type="NCBI Taxonomy" id="32264"/>
    <lineage>
        <taxon>Eukaryota</taxon>
        <taxon>Metazoa</taxon>
        <taxon>Ecdysozoa</taxon>
        <taxon>Arthropoda</taxon>
        <taxon>Chelicerata</taxon>
        <taxon>Arachnida</taxon>
        <taxon>Acari</taxon>
        <taxon>Acariformes</taxon>
        <taxon>Trombidiformes</taxon>
        <taxon>Prostigmata</taxon>
        <taxon>Eleutherengona</taxon>
        <taxon>Raphignathae</taxon>
        <taxon>Tetranychoidea</taxon>
        <taxon>Tetranychidae</taxon>
        <taxon>Tetranychus</taxon>
    </lineage>
</organism>
<feature type="binding site" evidence="9">
    <location>
        <position position="933"/>
    </location>
    <ligand>
        <name>a divalent metal cation</name>
        <dbReference type="ChEBI" id="CHEBI:60240"/>
        <note>catalytic</note>
    </ligand>
</feature>
<evidence type="ECO:0000256" key="6">
    <source>
        <dbReference type="ARBA" id="ARBA00022801"/>
    </source>
</evidence>
<feature type="binding site" evidence="9">
    <location>
        <position position="931"/>
    </location>
    <ligand>
        <name>a divalent metal cation</name>
        <dbReference type="ChEBI" id="CHEBI:60240"/>
        <note>catalytic</note>
    </ligand>
</feature>
<evidence type="ECO:0000256" key="1">
    <source>
        <dbReference type="ARBA" id="ARBA00001663"/>
    </source>
</evidence>
<dbReference type="GO" id="GO:0003676">
    <property type="term" value="F:nucleic acid binding"/>
    <property type="evidence" value="ECO:0007669"/>
    <property type="project" value="InterPro"/>
</dbReference>
<dbReference type="Pfam" id="PF00929">
    <property type="entry name" value="RNase_T"/>
    <property type="match status" value="1"/>
</dbReference>
<feature type="binding site" evidence="9">
    <location>
        <position position="1093"/>
    </location>
    <ligand>
        <name>a divalent metal cation</name>
        <dbReference type="ChEBI" id="CHEBI:60240"/>
        <note>catalytic</note>
    </ligand>
</feature>
<dbReference type="HOGENOM" id="CLU_002369_0_0_1"/>
<comment type="activity regulation">
    <text evidence="9">Positively regulated by the regulatory subunit PAN3.</text>
</comment>
<evidence type="ECO:0000256" key="2">
    <source>
        <dbReference type="ARBA" id="ARBA00022490"/>
    </source>
</evidence>
<keyword evidence="4 9" id="KW-0540">Nuclease</keyword>
<evidence type="ECO:0000259" key="11">
    <source>
        <dbReference type="PROSITE" id="PS50235"/>
    </source>
</evidence>
<dbReference type="SUPFAM" id="SSF53098">
    <property type="entry name" value="Ribonuclease H-like"/>
    <property type="match status" value="1"/>
</dbReference>
<comment type="domain">
    <text evidence="9">Contains a pseudo-UCH domain. This ubiquitin C-terminal hydrolase (UCH)-like or ubiquitin specific protease (USP)-like domain is predicted to be catalytically inactive because it lacks the active site catalytic triad characteristic of thiol proteases, with residues at the equivalent structural positions that are incompatible with catalysis, and it cannot bind ubiquitin. It functions as a structural scaffold for intra- and intermolecular interactions in the complex.</text>
</comment>
<dbReference type="CDD" id="cd06143">
    <property type="entry name" value="PAN2_exo"/>
    <property type="match status" value="1"/>
</dbReference>
<dbReference type="Gene3D" id="3.90.70.10">
    <property type="entry name" value="Cysteine proteinases"/>
    <property type="match status" value="1"/>
</dbReference>
<dbReference type="GO" id="GO:0006397">
    <property type="term" value="P:mRNA processing"/>
    <property type="evidence" value="ECO:0007669"/>
    <property type="project" value="UniProtKB-KW"/>
</dbReference>
<dbReference type="Gene3D" id="3.30.420.10">
    <property type="entry name" value="Ribonuclease H-like superfamily/Ribonuclease H"/>
    <property type="match status" value="1"/>
</dbReference>
<dbReference type="Pfam" id="PF13423">
    <property type="entry name" value="UCH_1"/>
    <property type="match status" value="1"/>
</dbReference>
<dbReference type="PANTHER" id="PTHR15728:SF0">
    <property type="entry name" value="PAN2-PAN3 DEADENYLATION COMPLEX CATALYTIC SUBUNIT PAN2"/>
    <property type="match status" value="1"/>
</dbReference>
<dbReference type="InterPro" id="IPR036322">
    <property type="entry name" value="WD40_repeat_dom_sf"/>
</dbReference>
<dbReference type="HAMAP" id="MF_03182">
    <property type="entry name" value="PAN2"/>
    <property type="match status" value="1"/>
</dbReference>
<keyword evidence="2 9" id="KW-0963">Cytoplasm</keyword>
<feature type="region of interest" description="Disordered" evidence="10">
    <location>
        <begin position="405"/>
        <end position="429"/>
    </location>
</feature>
<dbReference type="SMART" id="SM00479">
    <property type="entry name" value="EXOIII"/>
    <property type="match status" value="1"/>
</dbReference>
<evidence type="ECO:0000256" key="3">
    <source>
        <dbReference type="ARBA" id="ARBA00022664"/>
    </source>
</evidence>
<dbReference type="InterPro" id="IPR012337">
    <property type="entry name" value="RNaseH-like_sf"/>
</dbReference>
<feature type="compositionally biased region" description="Low complexity" evidence="10">
    <location>
        <begin position="415"/>
        <end position="428"/>
    </location>
</feature>
<evidence type="ECO:0000256" key="7">
    <source>
        <dbReference type="ARBA" id="ARBA00022839"/>
    </source>
</evidence>
<reference evidence="13" key="1">
    <citation type="submission" date="2011-08" db="EMBL/GenBank/DDBJ databases">
        <authorList>
            <person name="Rombauts S."/>
        </authorList>
    </citation>
    <scope>NUCLEOTIDE SEQUENCE</scope>
    <source>
        <strain evidence="13">London</strain>
    </source>
</reference>
<dbReference type="EnsemblMetazoa" id="tetur27g00200.1">
    <property type="protein sequence ID" value="tetur27g00200.1"/>
    <property type="gene ID" value="tetur27g00200"/>
</dbReference>
<evidence type="ECO:0000256" key="5">
    <source>
        <dbReference type="ARBA" id="ARBA00022723"/>
    </source>
</evidence>
<proteinExistence type="inferred from homology"/>
<dbReference type="Gene3D" id="2.130.10.10">
    <property type="entry name" value="YVTN repeat-like/Quinoprotein amine dehydrogenase"/>
    <property type="match status" value="1"/>
</dbReference>
<dbReference type="InterPro" id="IPR048841">
    <property type="entry name" value="PAN2_N"/>
</dbReference>
<evidence type="ECO:0000256" key="4">
    <source>
        <dbReference type="ARBA" id="ARBA00022722"/>
    </source>
</evidence>
<dbReference type="GO" id="GO:0031251">
    <property type="term" value="C:PAN complex"/>
    <property type="evidence" value="ECO:0007669"/>
    <property type="project" value="UniProtKB-UniRule"/>
</dbReference>
<dbReference type="InterPro" id="IPR030843">
    <property type="entry name" value="PAN2"/>
</dbReference>
<comment type="subcellular location">
    <subcellularLocation>
        <location evidence="9">Cytoplasm</location>
        <location evidence="9">P-body</location>
    </subcellularLocation>
    <subcellularLocation>
        <location evidence="9">Nucleus</location>
    </subcellularLocation>
    <text evidence="9">Shuttles between nucleus and cytoplasm.</text>
</comment>
<keyword evidence="7 9" id="KW-0269">Exonuclease</keyword>
<dbReference type="eggNOG" id="KOG1275">
    <property type="taxonomic scope" value="Eukaryota"/>
</dbReference>
<dbReference type="InterPro" id="IPR028881">
    <property type="entry name" value="PAN2_UCH_dom"/>
</dbReference>
<sequence>MVINAPPGGEYAFLSTVISDFGSNVSTQLGVSALAFDNMEELLWMGNTGSHVTSYYGYTLQKYTSFQVHSVNDIRSLLTADFGLLSLTQNTLRLNIRRGLTLFTHSSELLKDMQAMTILPSGLVLIGGQQKQLIEFDLERIKQVRITDIEEDGCVIIRKHPKFVCCGDIAGKITLRDPNSLKIAHSFSTHSVTLSDFDVHGNYLVSCGYSNRHLYVPDRFLMVYDLRMMRAIMPIQMVFSPYLLRFVPAFSSRFCVVSQTGQFQLLDASASLQTPFIQNVDLATGTSITSFDISNSGQALAFADDAGIIYLYGASDEVVFNNFSQPTEFADPVDPARPLSFNDIITPYSINPMPAYRDDKLLADIPAELCKKAYRLPKPIDPAILSNMRMVGNICYAPNPGAKGRNQMPYASPENTKGSKNKSNTSSSEIPSRYLTIEPNYNKVSLDEYDFGRHNHSPFASLDSTLPNSYANNLIQTLYYILPLRATVLNHLCRREFCLTCELAFLFHMIDESSFQNPCQATNFLRAFRQMPKASALTLVLPEDDDLRRKVNFPSLAQSWWRFILHQLHSELSSPDATTYNKESPSTSIITELFGIHEKSSYTCKCGHAWEEEKMKYPTTLLHPDNSKYNNFNKEDKAPTNNELQNENYPFQELLKKSLNMEQNMSAYCDKCNKFQYVAQKRQIESLPDILSINSALDQEKGLKFWKAQVAILGGNNGPNKLLDLAPAKKPCRYGNKCTRADCKFCHEKDKCSIVPPQEINMPYLPMKMFMKLDVDGKLDILVEKNPDDSDDSYIEYGLMTVVSVVRKPDELGKDNIVAIIKVDGDYFKLKSKEEIPDKDNWYLFNHFCISPIPTDEVVHMDFNWKTPVMIMYSRMDLLKKYENKLKIVNPITAEVFQDDRNLARGHRSSITFTPLSADEMPKKGNIVAVDAEFVTLNQAETEFRSDGTRATIKPPQRSVARITCIRGSGLLEGQPFLDDYIATQDQVADYMTKFSGIQPGDLDITMSSKHLTTLKSTYLKLRFLIDTGVVFVGHGLKNDFRVINLVVPQDQVIDTVLLFQSPHFKRMVSLRFLAWHFLGEKIQSETHDSIEDAKTALQLYRKFEELKSLRRVESSVNELYDAGRNCGWKLPGTEEE</sequence>
<evidence type="ECO:0000256" key="9">
    <source>
        <dbReference type="HAMAP-Rule" id="MF_03182"/>
    </source>
</evidence>
<evidence type="ECO:0000313" key="13">
    <source>
        <dbReference type="Proteomes" id="UP000015104"/>
    </source>
</evidence>
<dbReference type="GO" id="GO:0000932">
    <property type="term" value="C:P-body"/>
    <property type="evidence" value="ECO:0007669"/>
    <property type="project" value="UniProtKB-SubCell"/>
</dbReference>
<comment type="domain">
    <text evidence="9">The linker, or PAN3 interaction domain (PID), between the WD40 repeats and the pseudo-UCH domain mediates interaction with PAN3.</text>
</comment>
<dbReference type="SUPFAM" id="SSF54001">
    <property type="entry name" value="Cysteine proteinases"/>
    <property type="match status" value="1"/>
</dbReference>
<dbReference type="AlphaFoldDB" id="T1KYC7"/>
<feature type="domain" description="USP" evidence="11">
    <location>
        <begin position="460"/>
        <end position="876"/>
    </location>
</feature>
<dbReference type="InterPro" id="IPR028889">
    <property type="entry name" value="USP"/>
</dbReference>
<dbReference type="InterPro" id="IPR050785">
    <property type="entry name" value="PAN2-PAN3_catalytic_subunit"/>
</dbReference>
<dbReference type="EC" id="3.1.13.4" evidence="9"/>
<accession>T1KYC7</accession>
<keyword evidence="13" id="KW-1185">Reference proteome</keyword>
<dbReference type="GO" id="GO:0000289">
    <property type="term" value="P:nuclear-transcribed mRNA poly(A) tail shortening"/>
    <property type="evidence" value="ECO:0007669"/>
    <property type="project" value="UniProtKB-UniRule"/>
</dbReference>
<reference evidence="12" key="2">
    <citation type="submission" date="2015-06" db="UniProtKB">
        <authorList>
            <consortium name="EnsemblMetazoa"/>
        </authorList>
    </citation>
    <scope>IDENTIFICATION</scope>
</reference>
<evidence type="ECO:0000313" key="12">
    <source>
        <dbReference type="EnsemblMetazoa" id="tetur27g00200.1"/>
    </source>
</evidence>
<protein>
    <recommendedName>
        <fullName evidence="9">PAN2-PAN3 deadenylation complex catalytic subunit PAN2</fullName>
        <ecNumber evidence="9">3.1.13.4</ecNumber>
    </recommendedName>
    <alternativeName>
        <fullName evidence="9">PAB1P-dependent poly(A)-specific ribonuclease</fullName>
    </alternativeName>
    <alternativeName>
        <fullName evidence="9">Poly(A)-nuclease deadenylation complex subunit 2</fullName>
        <shortName evidence="9">PAN deadenylation complex subunit 2</shortName>
    </alternativeName>
</protein>
<dbReference type="PROSITE" id="PS50235">
    <property type="entry name" value="USP_3"/>
    <property type="match status" value="1"/>
</dbReference>
<dbReference type="InterPro" id="IPR038765">
    <property type="entry name" value="Papain-like_cys_pep_sf"/>
</dbReference>
<dbReference type="PANTHER" id="PTHR15728">
    <property type="entry name" value="DEADENYLATION COMPLEX CATALYTIC SUBUNIT PAN2"/>
    <property type="match status" value="1"/>
</dbReference>
<dbReference type="STRING" id="32264.T1KYC7"/>
<comment type="caution">
    <text evidence="9">Lacks conserved residue(s) required for the propagation of feature annotation.</text>
</comment>
<keyword evidence="6 9" id="KW-0378">Hydrolase</keyword>
<dbReference type="FunFam" id="3.30.420.10:FF:000011">
    <property type="entry name" value="PAN2-PAN3 deadenylation complex catalytic subunit PAN2"/>
    <property type="match status" value="1"/>
</dbReference>
<gene>
    <name evidence="9" type="primary">PAN2</name>
</gene>
<dbReference type="InterPro" id="IPR015943">
    <property type="entry name" value="WD40/YVTN_repeat-like_dom_sf"/>
</dbReference>
<keyword evidence="8 9" id="KW-0539">Nucleus</keyword>
<comment type="similarity">
    <text evidence="9">Belongs to the peptidase C19 family. PAN2 subfamily.</text>
</comment>
<dbReference type="Pfam" id="PF20770">
    <property type="entry name" value="PAN2_N"/>
    <property type="match status" value="1"/>
</dbReference>
<evidence type="ECO:0000256" key="8">
    <source>
        <dbReference type="ARBA" id="ARBA00023242"/>
    </source>
</evidence>
<dbReference type="InterPro" id="IPR036397">
    <property type="entry name" value="RNaseH_sf"/>
</dbReference>
<dbReference type="GO" id="GO:0010606">
    <property type="term" value="P:positive regulation of cytoplasmic mRNA processing body assembly"/>
    <property type="evidence" value="ECO:0007669"/>
    <property type="project" value="UniProtKB-UniRule"/>
</dbReference>
<dbReference type="GO" id="GO:0004535">
    <property type="term" value="F:poly(A)-specific ribonuclease activity"/>
    <property type="evidence" value="ECO:0007669"/>
    <property type="project" value="UniProtKB-UniRule"/>
</dbReference>
<keyword evidence="3 9" id="KW-0507">mRNA processing</keyword>
<dbReference type="FunFam" id="2.130.10.10:FF:000421">
    <property type="entry name" value="PAN2-PAN3 deadenylation complex catalytic subunit PAN2"/>
    <property type="match status" value="1"/>
</dbReference>
<evidence type="ECO:0000256" key="10">
    <source>
        <dbReference type="SAM" id="MobiDB-lite"/>
    </source>
</evidence>
<feature type="binding site" evidence="9">
    <location>
        <position position="1040"/>
    </location>
    <ligand>
        <name>a divalent metal cation</name>
        <dbReference type="ChEBI" id="CHEBI:60240"/>
        <note>catalytic</note>
    </ligand>
</feature>
<dbReference type="GO" id="GO:0046872">
    <property type="term" value="F:metal ion binding"/>
    <property type="evidence" value="ECO:0007669"/>
    <property type="project" value="UniProtKB-KW"/>
</dbReference>
<comment type="cofactor">
    <cofactor evidence="9">
        <name>a divalent metal cation</name>
        <dbReference type="ChEBI" id="CHEBI:60240"/>
    </cofactor>
    <text evidence="9">Binds 2 metal cations per subunit in the catalytic exonuclease domain.</text>
</comment>
<dbReference type="InterPro" id="IPR013520">
    <property type="entry name" value="Ribonucl_H"/>
</dbReference>
<name>T1KYC7_TETUR</name>
<keyword evidence="5 9" id="KW-0479">Metal-binding</keyword>
<comment type="function">
    <text evidence="9">Catalytic subunit of the poly(A)-nuclease (PAN) deadenylation complex, one of two cytoplasmic mRNA deadenylases involved in general and miRNA-mediated mRNA turnover. PAN specifically shortens poly(A) tails of RNA and the activity is stimulated by poly(A)-binding protein (PABP). PAN deadenylation is followed by rapid degradation of the shortened mRNA tails by the CCR4-NOT complex. Deadenylated mRNAs are then degraded by two alternative mechanisms, namely exosome-mediated 3'-5' exonucleolytic degradation, or deadenlyation-dependent mRNA decaping and subsequent 5'-3' exonucleolytic degradation by XRN1.</text>
</comment>
<dbReference type="Proteomes" id="UP000015104">
    <property type="component" value="Unassembled WGS sequence"/>
</dbReference>
<comment type="subunit">
    <text evidence="9">Forms a heterotrimer with an asymmetric homodimer of the regulatory subunit PAN3 to form the poly(A)-nuclease (PAN) deadenylation complex.</text>
</comment>
<dbReference type="EMBL" id="CAEY01000711">
    <property type="status" value="NOT_ANNOTATED_CDS"/>
    <property type="molecule type" value="Genomic_DNA"/>
</dbReference>
<dbReference type="SUPFAM" id="SSF50978">
    <property type="entry name" value="WD40 repeat-like"/>
    <property type="match status" value="1"/>
</dbReference>
<dbReference type="GO" id="GO:0005634">
    <property type="term" value="C:nucleus"/>
    <property type="evidence" value="ECO:0007669"/>
    <property type="project" value="UniProtKB-SubCell"/>
</dbReference>
<comment type="catalytic activity">
    <reaction evidence="1 9">
        <text>Exonucleolytic cleavage of poly(A) to 5'-AMP.</text>
        <dbReference type="EC" id="3.1.13.4"/>
    </reaction>
</comment>